<name>A0ABN1VTS0_9ACTN</name>
<accession>A0ABN1VTS0</accession>
<keyword evidence="2" id="KW-0234">DNA repair</keyword>
<dbReference type="PANTHER" id="PTHR43003">
    <property type="entry name" value="DNA-3-METHYLADENINE GLYCOSYLASE"/>
    <property type="match status" value="1"/>
</dbReference>
<proteinExistence type="predicted"/>
<protein>
    <recommendedName>
        <fullName evidence="5">DNA-3-methyladenine glycosylase II</fullName>
    </recommendedName>
</protein>
<keyword evidence="4" id="KW-1185">Reference proteome</keyword>
<dbReference type="InterPro" id="IPR051912">
    <property type="entry name" value="Alkylbase_DNA_Glycosylase/TA"/>
</dbReference>
<dbReference type="Gene3D" id="1.10.340.30">
    <property type="entry name" value="Hypothetical protein, domain 2"/>
    <property type="match status" value="1"/>
</dbReference>
<organism evidence="3 4">
    <name type="scientific">Kitasatospora nipponensis</name>
    <dbReference type="NCBI Taxonomy" id="258049"/>
    <lineage>
        <taxon>Bacteria</taxon>
        <taxon>Bacillati</taxon>
        <taxon>Actinomycetota</taxon>
        <taxon>Actinomycetes</taxon>
        <taxon>Kitasatosporales</taxon>
        <taxon>Streptomycetaceae</taxon>
        <taxon>Kitasatospora</taxon>
    </lineage>
</organism>
<dbReference type="PANTHER" id="PTHR43003:SF5">
    <property type="entry name" value="DNA-3-METHYLADENINE GLYCOSYLASE"/>
    <property type="match status" value="1"/>
</dbReference>
<evidence type="ECO:0000313" key="4">
    <source>
        <dbReference type="Proteomes" id="UP001500037"/>
    </source>
</evidence>
<evidence type="ECO:0008006" key="5">
    <source>
        <dbReference type="Google" id="ProtNLM"/>
    </source>
</evidence>
<keyword evidence="1" id="KW-0227">DNA damage</keyword>
<reference evidence="3 4" key="1">
    <citation type="journal article" date="2019" name="Int. J. Syst. Evol. Microbiol.">
        <title>The Global Catalogue of Microorganisms (GCM) 10K type strain sequencing project: providing services to taxonomists for standard genome sequencing and annotation.</title>
        <authorList>
            <consortium name="The Broad Institute Genomics Platform"/>
            <consortium name="The Broad Institute Genome Sequencing Center for Infectious Disease"/>
            <person name="Wu L."/>
            <person name="Ma J."/>
        </authorList>
    </citation>
    <scope>NUCLEOTIDE SEQUENCE [LARGE SCALE GENOMIC DNA]</scope>
    <source>
        <strain evidence="3 4">JCM 13004</strain>
    </source>
</reference>
<dbReference type="InterPro" id="IPR011257">
    <property type="entry name" value="DNA_glycosylase"/>
</dbReference>
<gene>
    <name evidence="3" type="ORF">GCM10009665_06260</name>
</gene>
<dbReference type="SUPFAM" id="SSF48150">
    <property type="entry name" value="DNA-glycosylase"/>
    <property type="match status" value="1"/>
</dbReference>
<dbReference type="Proteomes" id="UP001500037">
    <property type="component" value="Unassembled WGS sequence"/>
</dbReference>
<sequence>MLLTDHPAWEERPGHGLVRVVRSGPGVWLASWNAGVLDLRCLDGAEDRKPAMSEAHPEDLPAKTPAELRTALTERGPVRRLTNPDLWDAITTAILRQVVQAGSAKTKYRRWTTSYGISYASAAGTVHTVPSPAVVLQLSDDSFDAVGVAFNRKKLRSAATDYAERGDGWHDLPAAELVTALTTVSGIGPWSARAAAADYTGDYSVYPHSDLAVRTWARKAAPGVQWPEDDKVFGAEWEASAGSARQLHTLTSLTLAWGIHAPCPAGQSA</sequence>
<evidence type="ECO:0000313" key="3">
    <source>
        <dbReference type="EMBL" id="GAA1218984.1"/>
    </source>
</evidence>
<dbReference type="EMBL" id="BAAALF010000006">
    <property type="protein sequence ID" value="GAA1218984.1"/>
    <property type="molecule type" value="Genomic_DNA"/>
</dbReference>
<comment type="caution">
    <text evidence="3">The sequence shown here is derived from an EMBL/GenBank/DDBJ whole genome shotgun (WGS) entry which is preliminary data.</text>
</comment>
<evidence type="ECO:0000256" key="1">
    <source>
        <dbReference type="ARBA" id="ARBA00022763"/>
    </source>
</evidence>
<evidence type="ECO:0000256" key="2">
    <source>
        <dbReference type="ARBA" id="ARBA00023204"/>
    </source>
</evidence>